<accession>A0A7W5V4E1</accession>
<dbReference type="AlphaFoldDB" id="A0A7W5V4E1"/>
<gene>
    <name evidence="1" type="ORF">FHR33_000685</name>
</gene>
<protein>
    <submittedName>
        <fullName evidence="1">Uncharacterized protein</fullName>
    </submittedName>
</protein>
<evidence type="ECO:0000313" key="2">
    <source>
        <dbReference type="Proteomes" id="UP000579945"/>
    </source>
</evidence>
<evidence type="ECO:0000313" key="1">
    <source>
        <dbReference type="EMBL" id="MBB3724825.1"/>
    </source>
</evidence>
<dbReference type="Proteomes" id="UP000579945">
    <property type="component" value="Unassembled WGS sequence"/>
</dbReference>
<dbReference type="GeneID" id="95396270"/>
<dbReference type="RefSeq" id="WP_281388142.1">
    <property type="nucleotide sequence ID" value="NZ_BAAAXX010000134.1"/>
</dbReference>
<organism evidence="1 2">
    <name type="scientific">Nonomuraea dietziae</name>
    <dbReference type="NCBI Taxonomy" id="65515"/>
    <lineage>
        <taxon>Bacteria</taxon>
        <taxon>Bacillati</taxon>
        <taxon>Actinomycetota</taxon>
        <taxon>Actinomycetes</taxon>
        <taxon>Streptosporangiales</taxon>
        <taxon>Streptosporangiaceae</taxon>
        <taxon>Nonomuraea</taxon>
    </lineage>
</organism>
<keyword evidence="2" id="KW-1185">Reference proteome</keyword>
<sequence>MIMILVRRLSAPLVAALVGALLVAVPAPARAIWIKDLTQAVS</sequence>
<dbReference type="EMBL" id="JACIBV010000001">
    <property type="protein sequence ID" value="MBB3724825.1"/>
    <property type="molecule type" value="Genomic_DNA"/>
</dbReference>
<reference evidence="1 2" key="1">
    <citation type="submission" date="2020-08" db="EMBL/GenBank/DDBJ databases">
        <title>Sequencing the genomes of 1000 actinobacteria strains.</title>
        <authorList>
            <person name="Klenk H.-P."/>
        </authorList>
    </citation>
    <scope>NUCLEOTIDE SEQUENCE [LARGE SCALE GENOMIC DNA]</scope>
    <source>
        <strain evidence="1 2">DSM 44320</strain>
    </source>
</reference>
<name>A0A7W5V4E1_9ACTN</name>
<proteinExistence type="predicted"/>
<comment type="caution">
    <text evidence="1">The sequence shown here is derived from an EMBL/GenBank/DDBJ whole genome shotgun (WGS) entry which is preliminary data.</text>
</comment>